<comment type="caution">
    <text evidence="2">The sequence shown here is derived from an EMBL/GenBank/DDBJ whole genome shotgun (WGS) entry which is preliminary data.</text>
</comment>
<evidence type="ECO:0000313" key="2">
    <source>
        <dbReference type="EMBL" id="VUX45439.1"/>
    </source>
</evidence>
<gene>
    <name evidence="2" type="ORF">DF3PA_120042</name>
</gene>
<evidence type="ECO:0000313" key="3">
    <source>
        <dbReference type="Proteomes" id="UP000326641"/>
    </source>
</evidence>
<evidence type="ECO:0000256" key="1">
    <source>
        <dbReference type="SAM" id="MobiDB-lite"/>
    </source>
</evidence>
<accession>A0A564WBD4</accession>
<feature type="region of interest" description="Disordered" evidence="1">
    <location>
        <begin position="1"/>
        <end position="38"/>
    </location>
</feature>
<keyword evidence="3" id="KW-1185">Reference proteome</keyword>
<proteinExistence type="predicted"/>
<dbReference type="Proteomes" id="UP000326641">
    <property type="component" value="Unassembled WGS sequence"/>
</dbReference>
<dbReference type="EMBL" id="UXAT02000004">
    <property type="protein sequence ID" value="VUX45439.1"/>
    <property type="molecule type" value="Genomic_DNA"/>
</dbReference>
<dbReference type="AlphaFoldDB" id="A0A564WBD4"/>
<organism evidence="2 3">
    <name type="scientific">Candidatus Defluviicoccus seviourii</name>
    <dbReference type="NCBI Taxonomy" id="2565273"/>
    <lineage>
        <taxon>Bacteria</taxon>
        <taxon>Pseudomonadati</taxon>
        <taxon>Pseudomonadota</taxon>
        <taxon>Alphaproteobacteria</taxon>
        <taxon>Rhodospirillales</taxon>
        <taxon>Rhodospirillaceae</taxon>
        <taxon>Defluviicoccus</taxon>
    </lineage>
</organism>
<sequence>MFSCRGGRKSFSLVPNPRVRGGGSDIPNHAIDGHQVDDEAHRALAPRSRMRRCARARAAGVGHRVALHRTSGRYAVGCERNLSD</sequence>
<name>A0A564WBD4_9PROT</name>
<protein>
    <submittedName>
        <fullName evidence="2">Uncharacterized protein</fullName>
    </submittedName>
</protein>
<reference evidence="2" key="1">
    <citation type="submission" date="2018-11" db="EMBL/GenBank/DDBJ databases">
        <authorList>
            <person name="Onetto C."/>
        </authorList>
    </citation>
    <scope>NUCLEOTIDE SEQUENCE [LARGE SCALE GENOMIC DNA]</scope>
</reference>